<organism evidence="3 4">
    <name type="scientific">Arcticibacter pallidicorallinus</name>
    <dbReference type="NCBI Taxonomy" id="1259464"/>
    <lineage>
        <taxon>Bacteria</taxon>
        <taxon>Pseudomonadati</taxon>
        <taxon>Bacteroidota</taxon>
        <taxon>Sphingobacteriia</taxon>
        <taxon>Sphingobacteriales</taxon>
        <taxon>Sphingobacteriaceae</taxon>
        <taxon>Arcticibacter</taxon>
    </lineage>
</organism>
<dbReference type="EMBL" id="PVTH01000002">
    <property type="protein sequence ID" value="PRY54505.1"/>
    <property type="molecule type" value="Genomic_DNA"/>
</dbReference>
<gene>
    <name evidence="3" type="ORF">B0I27_102272</name>
</gene>
<accession>A0A2T0U995</accession>
<dbReference type="PANTHER" id="PTHR23416">
    <property type="entry name" value="SIALIC ACID SYNTHASE-RELATED"/>
    <property type="match status" value="1"/>
</dbReference>
<dbReference type="AlphaFoldDB" id="A0A2T0U995"/>
<name>A0A2T0U995_9SPHI</name>
<evidence type="ECO:0000256" key="2">
    <source>
        <dbReference type="ARBA" id="ARBA00022679"/>
    </source>
</evidence>
<sequence length="212" mass="23969">MDLLQRNQDVDPYLQPTFTLANRLRRLLWIVSWALLCRWTPRPLHAWRALVLRMFGARIGRANAIYPNVTIWAPWLLQTEDVVRIGPGAEIYNPGGVYLSHHVTISQSAYICGATHDYNSQDFTYITKELRLEPYVWICAKATLLPGAYCREGSVLGAGSLSSKKLEAWTVYAGNPARAIRLRHNFLEAGSPEIQESVTQSYSSTGEKTLFI</sequence>
<dbReference type="PANTHER" id="PTHR23416:SF23">
    <property type="entry name" value="ACETYLTRANSFERASE C18B11.09C-RELATED"/>
    <property type="match status" value="1"/>
</dbReference>
<dbReference type="Proteomes" id="UP000238034">
    <property type="component" value="Unassembled WGS sequence"/>
</dbReference>
<comment type="similarity">
    <text evidence="1">Belongs to the transferase hexapeptide repeat family.</text>
</comment>
<evidence type="ECO:0000313" key="3">
    <source>
        <dbReference type="EMBL" id="PRY54505.1"/>
    </source>
</evidence>
<dbReference type="GO" id="GO:0008374">
    <property type="term" value="F:O-acyltransferase activity"/>
    <property type="evidence" value="ECO:0007669"/>
    <property type="project" value="TreeGrafter"/>
</dbReference>
<protein>
    <submittedName>
        <fullName evidence="3">Putative colanic acid biosynthesis acetyltransferase WcaF</fullName>
    </submittedName>
</protein>
<dbReference type="SUPFAM" id="SSF51161">
    <property type="entry name" value="Trimeric LpxA-like enzymes"/>
    <property type="match status" value="1"/>
</dbReference>
<reference evidence="3 4" key="1">
    <citation type="submission" date="2018-03" db="EMBL/GenBank/DDBJ databases">
        <title>Genomic Encyclopedia of Type Strains, Phase III (KMG-III): the genomes of soil and plant-associated and newly described type strains.</title>
        <authorList>
            <person name="Whitman W."/>
        </authorList>
    </citation>
    <scope>NUCLEOTIDE SEQUENCE [LARGE SCALE GENOMIC DNA]</scope>
    <source>
        <strain evidence="3 4">CGMCC 1.9313</strain>
    </source>
</reference>
<proteinExistence type="inferred from homology"/>
<dbReference type="InterPro" id="IPR011004">
    <property type="entry name" value="Trimer_LpxA-like_sf"/>
</dbReference>
<comment type="caution">
    <text evidence="3">The sequence shown here is derived from an EMBL/GenBank/DDBJ whole genome shotgun (WGS) entry which is preliminary data.</text>
</comment>
<keyword evidence="4" id="KW-1185">Reference proteome</keyword>
<evidence type="ECO:0000313" key="4">
    <source>
        <dbReference type="Proteomes" id="UP000238034"/>
    </source>
</evidence>
<dbReference type="Gene3D" id="2.160.10.10">
    <property type="entry name" value="Hexapeptide repeat proteins"/>
    <property type="match status" value="1"/>
</dbReference>
<keyword evidence="2 3" id="KW-0808">Transferase</keyword>
<dbReference type="GO" id="GO:0005829">
    <property type="term" value="C:cytosol"/>
    <property type="evidence" value="ECO:0007669"/>
    <property type="project" value="TreeGrafter"/>
</dbReference>
<dbReference type="RefSeq" id="WP_181276674.1">
    <property type="nucleotide sequence ID" value="NZ_PVTH01000002.1"/>
</dbReference>
<evidence type="ECO:0000256" key="1">
    <source>
        <dbReference type="ARBA" id="ARBA00007274"/>
    </source>
</evidence>
<dbReference type="InterPro" id="IPR051159">
    <property type="entry name" value="Hexapeptide_acetyltransf"/>
</dbReference>